<dbReference type="Pfam" id="PF00072">
    <property type="entry name" value="Response_reg"/>
    <property type="match status" value="1"/>
</dbReference>
<dbReference type="InterPro" id="IPR001789">
    <property type="entry name" value="Sig_transdc_resp-reg_receiver"/>
</dbReference>
<evidence type="ECO:0000256" key="7">
    <source>
        <dbReference type="ARBA" id="ARBA00023163"/>
    </source>
</evidence>
<keyword evidence="4" id="KW-0902">Two-component regulatory system</keyword>
<organism evidence="12 13">
    <name type="scientific">Bdellovibrio bacteriovorus</name>
    <dbReference type="NCBI Taxonomy" id="959"/>
    <lineage>
        <taxon>Bacteria</taxon>
        <taxon>Pseudomonadati</taxon>
        <taxon>Bdellovibrionota</taxon>
        <taxon>Bdellovibrionia</taxon>
        <taxon>Bdellovibrionales</taxon>
        <taxon>Pseudobdellovibrionaceae</taxon>
        <taxon>Bdellovibrio</taxon>
    </lineage>
</organism>
<evidence type="ECO:0000256" key="1">
    <source>
        <dbReference type="ARBA" id="ARBA00004496"/>
    </source>
</evidence>
<dbReference type="InterPro" id="IPR011006">
    <property type="entry name" value="CheY-like_superfamily"/>
</dbReference>
<evidence type="ECO:0000256" key="2">
    <source>
        <dbReference type="ARBA" id="ARBA00022490"/>
    </source>
</evidence>
<protein>
    <submittedName>
        <fullName evidence="12">DNA-binding response regulator</fullName>
    </submittedName>
</protein>
<evidence type="ECO:0000256" key="8">
    <source>
        <dbReference type="PROSITE-ProRule" id="PRU00169"/>
    </source>
</evidence>
<evidence type="ECO:0000256" key="6">
    <source>
        <dbReference type="ARBA" id="ARBA00023125"/>
    </source>
</evidence>
<evidence type="ECO:0000313" key="12">
    <source>
        <dbReference type="EMBL" id="KYG65448.1"/>
    </source>
</evidence>
<accession>A0A161PSG2</accession>
<feature type="modified residue" description="4-aspartylphosphate" evidence="8">
    <location>
        <position position="56"/>
    </location>
</feature>
<dbReference type="SMART" id="SM00448">
    <property type="entry name" value="REC"/>
    <property type="match status" value="1"/>
</dbReference>
<feature type="DNA-binding region" description="OmpR/PhoB-type" evidence="9">
    <location>
        <begin position="130"/>
        <end position="229"/>
    </location>
</feature>
<evidence type="ECO:0000256" key="3">
    <source>
        <dbReference type="ARBA" id="ARBA00022553"/>
    </source>
</evidence>
<dbReference type="InterPro" id="IPR039420">
    <property type="entry name" value="WalR-like"/>
</dbReference>
<dbReference type="PANTHER" id="PTHR48111:SF50">
    <property type="entry name" value="KDP OPERON TRANSCRIPTIONAL REGULATORY PROTEIN KDPE"/>
    <property type="match status" value="1"/>
</dbReference>
<dbReference type="SUPFAM" id="SSF52172">
    <property type="entry name" value="CheY-like"/>
    <property type="match status" value="1"/>
</dbReference>
<keyword evidence="6 9" id="KW-0238">DNA-binding</keyword>
<comment type="subcellular location">
    <subcellularLocation>
        <location evidence="1">Cytoplasm</location>
    </subcellularLocation>
</comment>
<feature type="domain" description="OmpR/PhoB-type" evidence="11">
    <location>
        <begin position="130"/>
        <end position="229"/>
    </location>
</feature>
<dbReference type="CDD" id="cd17620">
    <property type="entry name" value="REC_OmpR_KdpE-like"/>
    <property type="match status" value="1"/>
</dbReference>
<dbReference type="Proteomes" id="UP000075799">
    <property type="component" value="Unassembled WGS sequence"/>
</dbReference>
<dbReference type="PROSITE" id="PS50110">
    <property type="entry name" value="RESPONSE_REGULATORY"/>
    <property type="match status" value="1"/>
</dbReference>
<dbReference type="Pfam" id="PF00486">
    <property type="entry name" value="Trans_reg_C"/>
    <property type="match status" value="1"/>
</dbReference>
<proteinExistence type="predicted"/>
<dbReference type="CDD" id="cd00383">
    <property type="entry name" value="trans_reg_C"/>
    <property type="match status" value="1"/>
</dbReference>
<dbReference type="PROSITE" id="PS51755">
    <property type="entry name" value="OMPR_PHOB"/>
    <property type="match status" value="1"/>
</dbReference>
<evidence type="ECO:0000256" key="9">
    <source>
        <dbReference type="PROSITE-ProRule" id="PRU01091"/>
    </source>
</evidence>
<dbReference type="InterPro" id="IPR036388">
    <property type="entry name" value="WH-like_DNA-bd_sf"/>
</dbReference>
<evidence type="ECO:0000313" key="13">
    <source>
        <dbReference type="Proteomes" id="UP000075799"/>
    </source>
</evidence>
<reference evidence="12 13" key="1">
    <citation type="submission" date="2016-03" db="EMBL/GenBank/DDBJ databases">
        <authorList>
            <person name="Ploux O."/>
        </authorList>
    </citation>
    <scope>NUCLEOTIDE SEQUENCE [LARGE SCALE GENOMIC DNA]</scope>
    <source>
        <strain evidence="12 13">EC13</strain>
    </source>
</reference>
<dbReference type="GO" id="GO:0045893">
    <property type="term" value="P:positive regulation of DNA-templated transcription"/>
    <property type="evidence" value="ECO:0007669"/>
    <property type="project" value="UniProtKB-ARBA"/>
</dbReference>
<keyword evidence="7" id="KW-0804">Transcription</keyword>
<dbReference type="Gene3D" id="1.10.10.10">
    <property type="entry name" value="Winged helix-like DNA-binding domain superfamily/Winged helix DNA-binding domain"/>
    <property type="match status" value="1"/>
</dbReference>
<dbReference type="SMART" id="SM00862">
    <property type="entry name" value="Trans_reg_C"/>
    <property type="match status" value="1"/>
</dbReference>
<dbReference type="AlphaFoldDB" id="A0A161PSG2"/>
<dbReference type="Gene3D" id="6.10.250.690">
    <property type="match status" value="1"/>
</dbReference>
<dbReference type="EMBL" id="LUKD01000005">
    <property type="protein sequence ID" value="KYG65448.1"/>
    <property type="molecule type" value="Genomic_DNA"/>
</dbReference>
<dbReference type="GO" id="GO:0042802">
    <property type="term" value="F:identical protein binding"/>
    <property type="evidence" value="ECO:0007669"/>
    <property type="project" value="UniProtKB-ARBA"/>
</dbReference>
<dbReference type="GO" id="GO:0000156">
    <property type="term" value="F:phosphorelay response regulator activity"/>
    <property type="evidence" value="ECO:0007669"/>
    <property type="project" value="TreeGrafter"/>
</dbReference>
<evidence type="ECO:0000259" key="10">
    <source>
        <dbReference type="PROSITE" id="PS50110"/>
    </source>
</evidence>
<dbReference type="FunFam" id="3.40.50.2300:FF:000021">
    <property type="entry name" value="Two-component system response regulator KdpE"/>
    <property type="match status" value="1"/>
</dbReference>
<evidence type="ECO:0000259" key="11">
    <source>
        <dbReference type="PROSITE" id="PS51755"/>
    </source>
</evidence>
<dbReference type="InterPro" id="IPR001867">
    <property type="entry name" value="OmpR/PhoB-type_DNA-bd"/>
</dbReference>
<dbReference type="OrthoDB" id="9802426at2"/>
<feature type="domain" description="Response regulatory" evidence="10">
    <location>
        <begin position="7"/>
        <end position="120"/>
    </location>
</feature>
<dbReference type="PANTHER" id="PTHR48111">
    <property type="entry name" value="REGULATOR OF RPOS"/>
    <property type="match status" value="1"/>
</dbReference>
<sequence>MKEGMKKVLVIDDEASIRKLLRVSLEGNGYHVDEASLGREGVSLVASLRPDIVLLDLGLPDVTGLEVLKEIRGWTRLPVIVLTVQDSDNDKVAALDGGADDYITKPFSLPELLVRMRVALRHSSTSALEKSEFASGPLKMDLPGHVVTVYGEHVKLTSTEFNILKVLMRYKGKVVTHRMLLNEVWGPNSVEHTHYLRVYVGALRKKLKISEDTPDVIVTEAGVGYRLLDI</sequence>
<dbReference type="GO" id="GO:0032993">
    <property type="term" value="C:protein-DNA complex"/>
    <property type="evidence" value="ECO:0007669"/>
    <property type="project" value="TreeGrafter"/>
</dbReference>
<gene>
    <name evidence="12" type="ORF">AZI87_12995</name>
</gene>
<keyword evidence="3 8" id="KW-0597">Phosphoprotein</keyword>
<name>A0A161PSG2_BDEBC</name>
<keyword evidence="2" id="KW-0963">Cytoplasm</keyword>
<dbReference type="Gene3D" id="3.40.50.2300">
    <property type="match status" value="1"/>
</dbReference>
<dbReference type="GO" id="GO:0000987">
    <property type="term" value="F:cis-regulatory region sequence-specific DNA binding"/>
    <property type="evidence" value="ECO:0007669"/>
    <property type="project" value="UniProtKB-ARBA"/>
</dbReference>
<evidence type="ECO:0000256" key="4">
    <source>
        <dbReference type="ARBA" id="ARBA00023012"/>
    </source>
</evidence>
<evidence type="ECO:0000256" key="5">
    <source>
        <dbReference type="ARBA" id="ARBA00023015"/>
    </source>
</evidence>
<keyword evidence="5" id="KW-0805">Transcription regulation</keyword>
<dbReference type="GO" id="GO:0005829">
    <property type="term" value="C:cytosol"/>
    <property type="evidence" value="ECO:0007669"/>
    <property type="project" value="TreeGrafter"/>
</dbReference>
<comment type="caution">
    <text evidence="12">The sequence shown here is derived from an EMBL/GenBank/DDBJ whole genome shotgun (WGS) entry which is preliminary data.</text>
</comment>